<dbReference type="EMBL" id="OZ034833">
    <property type="protein sequence ID" value="CAL1674917.1"/>
    <property type="molecule type" value="Genomic_DNA"/>
</dbReference>
<sequence>MRNSRPIIFPTVLRASCFLSLAAICQRNVREVALDPAAEVRQSRSQFSESRRSPAHSGAGGDSSHFGVCVYRGSTPVAPEDEI</sequence>
<keyword evidence="2" id="KW-0732">Signal</keyword>
<evidence type="ECO:0008006" key="5">
    <source>
        <dbReference type="Google" id="ProtNLM"/>
    </source>
</evidence>
<organism evidence="3 4">
    <name type="scientific">Lasius platythorax</name>
    <dbReference type="NCBI Taxonomy" id="488582"/>
    <lineage>
        <taxon>Eukaryota</taxon>
        <taxon>Metazoa</taxon>
        <taxon>Ecdysozoa</taxon>
        <taxon>Arthropoda</taxon>
        <taxon>Hexapoda</taxon>
        <taxon>Insecta</taxon>
        <taxon>Pterygota</taxon>
        <taxon>Neoptera</taxon>
        <taxon>Endopterygota</taxon>
        <taxon>Hymenoptera</taxon>
        <taxon>Apocrita</taxon>
        <taxon>Aculeata</taxon>
        <taxon>Formicoidea</taxon>
        <taxon>Formicidae</taxon>
        <taxon>Formicinae</taxon>
        <taxon>Lasius</taxon>
        <taxon>Lasius</taxon>
    </lineage>
</organism>
<reference evidence="3" key="1">
    <citation type="submission" date="2024-04" db="EMBL/GenBank/DDBJ databases">
        <authorList>
            <consortium name="Molecular Ecology Group"/>
        </authorList>
    </citation>
    <scope>NUCLEOTIDE SEQUENCE</scope>
</reference>
<evidence type="ECO:0000256" key="1">
    <source>
        <dbReference type="SAM" id="MobiDB-lite"/>
    </source>
</evidence>
<accession>A0AAV2N5I1</accession>
<feature type="region of interest" description="Disordered" evidence="1">
    <location>
        <begin position="37"/>
        <end position="68"/>
    </location>
</feature>
<evidence type="ECO:0000313" key="4">
    <source>
        <dbReference type="Proteomes" id="UP001497644"/>
    </source>
</evidence>
<proteinExistence type="predicted"/>
<dbReference type="Proteomes" id="UP001497644">
    <property type="component" value="Chromosome 10"/>
</dbReference>
<evidence type="ECO:0000313" key="3">
    <source>
        <dbReference type="EMBL" id="CAL1674917.1"/>
    </source>
</evidence>
<evidence type="ECO:0000256" key="2">
    <source>
        <dbReference type="SAM" id="SignalP"/>
    </source>
</evidence>
<keyword evidence="4" id="KW-1185">Reference proteome</keyword>
<name>A0AAV2N5I1_9HYME</name>
<feature type="signal peptide" evidence="2">
    <location>
        <begin position="1"/>
        <end position="22"/>
    </location>
</feature>
<dbReference type="AlphaFoldDB" id="A0AAV2N5I1"/>
<gene>
    <name evidence="3" type="ORF">LPLAT_LOCUS1442</name>
</gene>
<protein>
    <recommendedName>
        <fullName evidence="5">Secreted protein</fullName>
    </recommendedName>
</protein>
<feature type="chain" id="PRO_5043797083" description="Secreted protein" evidence="2">
    <location>
        <begin position="23"/>
        <end position="83"/>
    </location>
</feature>